<dbReference type="Gene3D" id="3.40.50.12780">
    <property type="entry name" value="N-terminal domain of ligase-like"/>
    <property type="match status" value="1"/>
</dbReference>
<keyword evidence="1" id="KW-0596">Phosphopantetheine</keyword>
<dbReference type="PROSITE" id="PS50075">
    <property type="entry name" value="CARRIER"/>
    <property type="match status" value="1"/>
</dbReference>
<dbReference type="RefSeq" id="WP_060755867.1">
    <property type="nucleotide sequence ID" value="NZ_LRMR01000029.1"/>
</dbReference>
<dbReference type="Gene3D" id="1.10.1200.10">
    <property type="entry name" value="ACP-like"/>
    <property type="match status" value="1"/>
</dbReference>
<keyword evidence="2" id="KW-0597">Phosphoprotein</keyword>
<comment type="caution">
    <text evidence="5">The sequence shown here is derived from an EMBL/GenBank/DDBJ whole genome shotgun (WGS) entry which is preliminary data.</text>
</comment>
<evidence type="ECO:0000313" key="5">
    <source>
        <dbReference type="EMBL" id="KWU49284.1"/>
    </source>
</evidence>
<dbReference type="EMBL" id="LRMR01000029">
    <property type="protein sequence ID" value="KWU49284.1"/>
    <property type="molecule type" value="Genomic_DNA"/>
</dbReference>
<dbReference type="GO" id="GO:0016874">
    <property type="term" value="F:ligase activity"/>
    <property type="evidence" value="ECO:0007669"/>
    <property type="project" value="UniProtKB-KW"/>
</dbReference>
<dbReference type="Gene3D" id="3.30.300.30">
    <property type="match status" value="1"/>
</dbReference>
<evidence type="ECO:0000259" key="4">
    <source>
        <dbReference type="PROSITE" id="PS50075"/>
    </source>
</evidence>
<dbReference type="InterPro" id="IPR042099">
    <property type="entry name" value="ANL_N_sf"/>
</dbReference>
<feature type="domain" description="Carrier" evidence="4">
    <location>
        <begin position="946"/>
        <end position="1021"/>
    </location>
</feature>
<dbReference type="Pfam" id="PF00501">
    <property type="entry name" value="AMP-binding"/>
    <property type="match status" value="1"/>
</dbReference>
<dbReference type="Gene3D" id="3.30.559.10">
    <property type="entry name" value="Chloramphenicol acetyltransferase-like domain"/>
    <property type="match status" value="1"/>
</dbReference>
<evidence type="ECO:0000313" key="6">
    <source>
        <dbReference type="Proteomes" id="UP000067111"/>
    </source>
</evidence>
<dbReference type="PANTHER" id="PTHR44845:SF6">
    <property type="entry name" value="BETA-ALANINE-ACTIVATING ENZYME"/>
    <property type="match status" value="1"/>
</dbReference>
<organism evidence="5 6">
    <name type="scientific">Pseudomonas palleroniana</name>
    <dbReference type="NCBI Taxonomy" id="191390"/>
    <lineage>
        <taxon>Bacteria</taxon>
        <taxon>Pseudomonadati</taxon>
        <taxon>Pseudomonadota</taxon>
        <taxon>Gammaproteobacteria</taxon>
        <taxon>Pseudomonadales</taxon>
        <taxon>Pseudomonadaceae</taxon>
        <taxon>Pseudomonas</taxon>
    </lineage>
</organism>
<dbReference type="OrthoDB" id="9757559at2"/>
<dbReference type="InterPro" id="IPR000873">
    <property type="entry name" value="AMP-dep_synth/lig_dom"/>
</dbReference>
<dbReference type="Pfam" id="PF07993">
    <property type="entry name" value="NAD_binding_4"/>
    <property type="match status" value="1"/>
</dbReference>
<reference evidence="6" key="1">
    <citation type="submission" date="2016-01" db="EMBL/GenBank/DDBJ databases">
        <authorList>
            <person name="Gamez R.M."/>
            <person name="Rodriguez F."/>
            <person name="Bernal J.F."/>
            <person name="Agarwala R."/>
            <person name="Landsman D."/>
            <person name="Marino-Ramirez L."/>
        </authorList>
    </citation>
    <scope>NUCLEOTIDE SEQUENCE [LARGE SCALE GENOMIC DNA]</scope>
    <source>
        <strain evidence="6">Ps006</strain>
    </source>
</reference>
<dbReference type="CDD" id="cd05235">
    <property type="entry name" value="SDR_e1"/>
    <property type="match status" value="1"/>
</dbReference>
<dbReference type="SUPFAM" id="SSF52777">
    <property type="entry name" value="CoA-dependent acyltransferases"/>
    <property type="match status" value="2"/>
</dbReference>
<dbReference type="SUPFAM" id="SSF47336">
    <property type="entry name" value="ACP-like"/>
    <property type="match status" value="1"/>
</dbReference>
<dbReference type="InterPro" id="IPR013120">
    <property type="entry name" value="FAR_NAD-bd"/>
</dbReference>
<keyword evidence="3" id="KW-0436">Ligase</keyword>
<dbReference type="SUPFAM" id="SSF51735">
    <property type="entry name" value="NAD(P)-binding Rossmann-fold domains"/>
    <property type="match status" value="1"/>
</dbReference>
<proteinExistence type="predicted"/>
<name>A0A0X7K0T4_9PSED</name>
<dbReference type="PROSITE" id="PS00455">
    <property type="entry name" value="AMP_BINDING"/>
    <property type="match status" value="1"/>
</dbReference>
<dbReference type="SUPFAM" id="SSF56801">
    <property type="entry name" value="Acetyl-CoA synthetase-like"/>
    <property type="match status" value="1"/>
</dbReference>
<evidence type="ECO:0000256" key="2">
    <source>
        <dbReference type="ARBA" id="ARBA00022553"/>
    </source>
</evidence>
<dbReference type="InterPro" id="IPR009081">
    <property type="entry name" value="PP-bd_ACP"/>
</dbReference>
<accession>A0A0X7K0T4</accession>
<dbReference type="InterPro" id="IPR036736">
    <property type="entry name" value="ACP-like_sf"/>
</dbReference>
<dbReference type="PANTHER" id="PTHR44845">
    <property type="entry name" value="CARRIER DOMAIN-CONTAINING PROTEIN"/>
    <property type="match status" value="1"/>
</dbReference>
<sequence>MHSPTIDTFEAALRELPAARDALGAYPLSSEQKRLWLIAQLAGSATLPVTVRYAFTGTLDLAVVQHNLSLWTSHSEALRSLFVEVLGRPVRLLMPTGLVKLELFDHKPSDNEMAGLLNIAFELDKGPLLRAFIIRTDEQHYELQLVGHPIVVDEHALQRIAQSLFHAESDLEHPAIGALAEVFHREQTLANDPQITEQWHQWGLTLQAPAATEIPTENTRGAVKGSDRQVHEVRCEWGYPAVVEADLVTSWLTVLMRWQGSQSAMCAIKVRDQAHANLIGPLQTFLPVRADIPDGGTLAELRLQVHKQLIGNDRPSFAALLEVCPPKRDLSRTPYFQTGLQLIADDAQQLCPLADNLTRLPTKQPSSDLDLFISCWISEGTLGLTLDYDCDLLNSSQVETLAQALINVLSAPGEQPIATVALMSQQMQQAVLAQAHGPHTTPAQMTLNELVAASTEKSPHSIAVIDHSQQLSYGELWARAALVAANICQHVQVPKSIIAVALPRSAEFVAALLGVLRAGHAFLPIDPRLPTDRIRYLIENSGCKLVITSDQQSIEGLPEVAQIRMEALDPGIRWEIPQGLSGRDAAYLIYTSGSTGTPKGVIVEHRQVVNNIFWRQRTWPLTSQDNVLHNHSFSFDPSIWAVFWPLLTGGTIVLADVRTMEDSTALLDLIIRHDVSVLGGVPSLLGTLIDHPFANDCRAVKLVLSGGEVLNPELARKIQKVWQADVANLYGPTEATIDALYFAIQENGTGAIPIGYPVDNTQAYIVDQDLNPVPPGVPGEIMLAGQNLARGYLGKSAETAQRFLPNPFGEGRVYATGDLGRRWSSGAISYLGRRDQQVKIRGHRIELNEVSHLLCQALELKEAIVFAQHAGTEHARLVAAVEQLPGQQSESLKHQLLRHLPSHLIPSQFLLLDELPRTATGKVDMLKLNQLAAPQLNEAMATQSRSPRNDLEQSIMEDFSHVLGLAAIAPDTDFFEQGGNSILLTRLAGTLAAKYEVQIPLHEFFLTPTPAAVAQAIEIYRREGLTALMSRQHAQTLEQDIYLDAHIRPDGLPHANWYQPSVVLLTGATGYLGLYLIEQLLKRTTSRVICLCRAKNAEHAKSRIQEGLKAYRIDVDNELHRVECIAGDLALPNLGQPEHQWLRLAEEVDVIYHNGALVNFVYPYSALKATNVGGTQTILELACTTRLKSVQYVSTVDTLLATHIPRPFIENDAPLRSAVGVPVGYTGSKWVAEGVANLGLTRGIPVSIFRPGLILGHTETGASQSIDYLLVALRGFLPLGIVPDYPRIFDIVPVDYVAAAIVHISLQPEARDKFFHLFNPEPVTIRQFCDWIREFGYEFKLVDFEHGRQQALSVPPGHLLYPLVPLIRDADPQPHRALDPDFIHEVNPALECKQTLELLASSDIVLSKTTKAYAHAILRYLIDTGFMAKPGA</sequence>
<dbReference type="NCBIfam" id="TIGR01746">
    <property type="entry name" value="Thioester-redct"/>
    <property type="match status" value="1"/>
</dbReference>
<evidence type="ECO:0000256" key="3">
    <source>
        <dbReference type="ARBA" id="ARBA00022598"/>
    </source>
</evidence>
<dbReference type="Pfam" id="PF00550">
    <property type="entry name" value="PP-binding"/>
    <property type="match status" value="1"/>
</dbReference>
<dbReference type="InterPro" id="IPR045851">
    <property type="entry name" value="AMP-bd_C_sf"/>
</dbReference>
<dbReference type="InterPro" id="IPR010080">
    <property type="entry name" value="Thioester_reductase-like_dom"/>
</dbReference>
<dbReference type="InterPro" id="IPR036291">
    <property type="entry name" value="NAD(P)-bd_dom_sf"/>
</dbReference>
<dbReference type="InterPro" id="IPR020845">
    <property type="entry name" value="AMP-binding_CS"/>
</dbReference>
<dbReference type="Pfam" id="PF00668">
    <property type="entry name" value="Condensation"/>
    <property type="match status" value="1"/>
</dbReference>
<dbReference type="InterPro" id="IPR023213">
    <property type="entry name" value="CAT-like_dom_sf"/>
</dbReference>
<dbReference type="Proteomes" id="UP000067111">
    <property type="component" value="Unassembled WGS sequence"/>
</dbReference>
<dbReference type="CDD" id="cd05930">
    <property type="entry name" value="A_NRPS"/>
    <property type="match status" value="1"/>
</dbReference>
<protein>
    <recommendedName>
        <fullName evidence="4">Carrier domain-containing protein</fullName>
    </recommendedName>
</protein>
<dbReference type="NCBIfam" id="TIGR01733">
    <property type="entry name" value="AA-adenyl-dom"/>
    <property type="match status" value="1"/>
</dbReference>
<dbReference type="Gene3D" id="3.30.559.30">
    <property type="entry name" value="Nonribosomal peptide synthetase, condensation domain"/>
    <property type="match status" value="1"/>
</dbReference>
<gene>
    <name evidence="5" type="ORF">AWV77_19795</name>
</gene>
<dbReference type="Gene3D" id="3.40.50.720">
    <property type="entry name" value="NAD(P)-binding Rossmann-like Domain"/>
    <property type="match status" value="1"/>
</dbReference>
<dbReference type="InterPro" id="IPR001242">
    <property type="entry name" value="Condensation_dom"/>
</dbReference>
<dbReference type="InterPro" id="IPR010071">
    <property type="entry name" value="AA_adenyl_dom"/>
</dbReference>
<evidence type="ECO:0000256" key="1">
    <source>
        <dbReference type="ARBA" id="ARBA00022450"/>
    </source>
</evidence>